<evidence type="ECO:0000313" key="2">
    <source>
        <dbReference type="Proteomes" id="UP000238479"/>
    </source>
</evidence>
<proteinExistence type="predicted"/>
<comment type="caution">
    <text evidence="1">The sequence shown here is derived from an EMBL/GenBank/DDBJ whole genome shotgun (WGS) entry which is preliminary data.</text>
</comment>
<keyword evidence="2" id="KW-1185">Reference proteome</keyword>
<accession>A0A2P6PDS1</accession>
<organism evidence="1 2">
    <name type="scientific">Rosa chinensis</name>
    <name type="common">China rose</name>
    <dbReference type="NCBI Taxonomy" id="74649"/>
    <lineage>
        <taxon>Eukaryota</taxon>
        <taxon>Viridiplantae</taxon>
        <taxon>Streptophyta</taxon>
        <taxon>Embryophyta</taxon>
        <taxon>Tracheophyta</taxon>
        <taxon>Spermatophyta</taxon>
        <taxon>Magnoliopsida</taxon>
        <taxon>eudicotyledons</taxon>
        <taxon>Gunneridae</taxon>
        <taxon>Pentapetalae</taxon>
        <taxon>rosids</taxon>
        <taxon>fabids</taxon>
        <taxon>Rosales</taxon>
        <taxon>Rosaceae</taxon>
        <taxon>Rosoideae</taxon>
        <taxon>Rosoideae incertae sedis</taxon>
        <taxon>Rosa</taxon>
    </lineage>
</organism>
<gene>
    <name evidence="1" type="ORF">RchiOBHm_Chr7g0224211</name>
</gene>
<dbReference type="AlphaFoldDB" id="A0A2P6PDS1"/>
<reference evidence="1 2" key="1">
    <citation type="journal article" date="2018" name="Nat. Genet.">
        <title>The Rosa genome provides new insights in the design of modern roses.</title>
        <authorList>
            <person name="Bendahmane M."/>
        </authorList>
    </citation>
    <scope>NUCLEOTIDE SEQUENCE [LARGE SCALE GENOMIC DNA]</scope>
    <source>
        <strain evidence="2">cv. Old Blush</strain>
    </source>
</reference>
<protein>
    <submittedName>
        <fullName evidence="1">Uncharacterized protein</fullName>
    </submittedName>
</protein>
<name>A0A2P6PDS1_ROSCH</name>
<dbReference type="Gramene" id="PRQ20076">
    <property type="protein sequence ID" value="PRQ20076"/>
    <property type="gene ID" value="RchiOBHm_Chr7g0224211"/>
</dbReference>
<evidence type="ECO:0000313" key="1">
    <source>
        <dbReference type="EMBL" id="PRQ20076.1"/>
    </source>
</evidence>
<dbReference type="EMBL" id="PDCK01000045">
    <property type="protein sequence ID" value="PRQ20076.1"/>
    <property type="molecule type" value="Genomic_DNA"/>
</dbReference>
<dbReference type="Proteomes" id="UP000238479">
    <property type="component" value="Chromosome 7"/>
</dbReference>
<sequence length="61" mass="6772">MVSPSLEKVEVEAAGVFATEAVDHCLIYALMQKAMQVSVSQLVPRLQIHHVPIHSHLLQLQ</sequence>